<dbReference type="EMBL" id="CP004350">
    <property type="protein sequence ID" value="AHI20279.1"/>
    <property type="molecule type" value="Genomic_DNA"/>
</dbReference>
<evidence type="ECO:0000313" key="6">
    <source>
        <dbReference type="EMBL" id="AHI20279.1"/>
    </source>
</evidence>
<evidence type="ECO:0000256" key="3">
    <source>
        <dbReference type="ARBA" id="ARBA00023284"/>
    </source>
</evidence>
<evidence type="ECO:0000313" key="7">
    <source>
        <dbReference type="Proteomes" id="UP000019226"/>
    </source>
</evidence>
<evidence type="ECO:0000256" key="4">
    <source>
        <dbReference type="SAM" id="MobiDB-lite"/>
    </source>
</evidence>
<dbReference type="Gene3D" id="1.25.40.10">
    <property type="entry name" value="Tetratricopeptide repeat domain"/>
    <property type="match status" value="1"/>
</dbReference>
<dbReference type="GeneID" id="82877852"/>
<feature type="region of interest" description="Disordered" evidence="4">
    <location>
        <begin position="157"/>
        <end position="179"/>
    </location>
</feature>
<dbReference type="SUPFAM" id="SSF52833">
    <property type="entry name" value="Thioredoxin-like"/>
    <property type="match status" value="1"/>
</dbReference>
<comment type="function">
    <text evidence="1">Participates in various redox reactions through the reversible oxidation of its active center dithiol to a disulfide and catalyzes dithiol-disulfide exchange reactions.</text>
</comment>
<keyword evidence="7" id="KW-1185">Reference proteome</keyword>
<accession>A0ABM5PQK7</accession>
<protein>
    <recommendedName>
        <fullName evidence="5">Thioredoxin domain-containing protein</fullName>
    </recommendedName>
</protein>
<dbReference type="InterPro" id="IPR011990">
    <property type="entry name" value="TPR-like_helical_dom_sf"/>
</dbReference>
<dbReference type="Pfam" id="PF00085">
    <property type="entry name" value="Thioredoxin"/>
    <property type="match status" value="1"/>
</dbReference>
<dbReference type="InterPro" id="IPR013766">
    <property type="entry name" value="Thioredoxin_domain"/>
</dbReference>
<sequence length="312" mass="33325">MTNPQSGFVGGALDLSQVKAQAEAREAAKNQSASATPTGGIAPFFDVTDANFENEVVRRSTQVPVIAIIGTQRSPASEQLKADFKELADAAGLKFIAGYIDADTFPQIAQVFGVQQLPTVVAIGAGQPLTNFEGGQPKEALQQWVDALVEQIGPKLKGLDQADMPDQVEEETPAEDPRLAEAESKLNQSDFDGAMAVYDSILAEDPSNTDIKQARNTTMLLKRLDPANRTTDPMEAAQQAPENIDKQFDAADAEIVAGNPEAAFDRLIALVAGNVAGEKAKVRDRLLELFALFDAADPRVLAARTKLASSLY</sequence>
<dbReference type="Gene3D" id="3.40.30.10">
    <property type="entry name" value="Glutaredoxin"/>
    <property type="match status" value="1"/>
</dbReference>
<keyword evidence="3" id="KW-0676">Redox-active center</keyword>
<feature type="domain" description="Thioredoxin" evidence="5">
    <location>
        <begin position="36"/>
        <end position="150"/>
    </location>
</feature>
<evidence type="ECO:0000256" key="1">
    <source>
        <dbReference type="ARBA" id="ARBA00003318"/>
    </source>
</evidence>
<dbReference type="Proteomes" id="UP000019226">
    <property type="component" value="Chromosome"/>
</dbReference>
<dbReference type="InterPro" id="IPR036249">
    <property type="entry name" value="Thioredoxin-like_sf"/>
</dbReference>
<dbReference type="CDD" id="cd02956">
    <property type="entry name" value="ybbN"/>
    <property type="match status" value="1"/>
</dbReference>
<gene>
    <name evidence="6" type="ORF">CCASEI_08580</name>
</gene>
<reference evidence="7" key="1">
    <citation type="submission" date="2013-02" db="EMBL/GenBank/DDBJ databases">
        <title>The complete genome sequence of Corynebacterium casei LMG S-19264 (=DSM 44701).</title>
        <authorList>
            <person name="Ruckert C."/>
            <person name="Albersmeier A."/>
            <person name="Kalinowski J."/>
        </authorList>
    </citation>
    <scope>NUCLEOTIDE SEQUENCE [LARGE SCALE GENOMIC DNA]</scope>
    <source>
        <strain evidence="7">LMG S-19264</strain>
    </source>
</reference>
<dbReference type="Pfam" id="PF14561">
    <property type="entry name" value="TPR_20"/>
    <property type="match status" value="1"/>
</dbReference>
<evidence type="ECO:0000259" key="5">
    <source>
        <dbReference type="PROSITE" id="PS51352"/>
    </source>
</evidence>
<dbReference type="PANTHER" id="PTHR45663:SF11">
    <property type="entry name" value="GEO12009P1"/>
    <property type="match status" value="1"/>
</dbReference>
<dbReference type="PROSITE" id="PS51352">
    <property type="entry name" value="THIOREDOXIN_2"/>
    <property type="match status" value="1"/>
</dbReference>
<proteinExistence type="inferred from homology"/>
<dbReference type="RefSeq" id="WP_025387712.1">
    <property type="nucleotide sequence ID" value="NZ_CP004350.1"/>
</dbReference>
<evidence type="ECO:0000256" key="2">
    <source>
        <dbReference type="ARBA" id="ARBA00008987"/>
    </source>
</evidence>
<organism evidence="6 7">
    <name type="scientific">Corynebacterium casei LMG S-19264</name>
    <dbReference type="NCBI Taxonomy" id="1285583"/>
    <lineage>
        <taxon>Bacteria</taxon>
        <taxon>Bacillati</taxon>
        <taxon>Actinomycetota</taxon>
        <taxon>Actinomycetes</taxon>
        <taxon>Mycobacteriales</taxon>
        <taxon>Corynebacteriaceae</taxon>
        <taxon>Corynebacterium</taxon>
    </lineage>
</organism>
<name>A0ABM5PQK7_9CORY</name>
<dbReference type="PANTHER" id="PTHR45663">
    <property type="entry name" value="GEO12009P1"/>
    <property type="match status" value="1"/>
</dbReference>
<comment type="similarity">
    <text evidence="2">Belongs to the thioredoxin family.</text>
</comment>